<feature type="domain" description="Major facilitator superfamily (MFS) profile" evidence="6">
    <location>
        <begin position="1"/>
        <end position="384"/>
    </location>
</feature>
<keyword evidence="4 5" id="KW-0472">Membrane</keyword>
<feature type="transmembrane region" description="Helical" evidence="5">
    <location>
        <begin position="143"/>
        <end position="167"/>
    </location>
</feature>
<reference evidence="8" key="1">
    <citation type="journal article" date="2019" name="Int. J. Syst. Evol. Microbiol.">
        <title>The Global Catalogue of Microorganisms (GCM) 10K type strain sequencing project: providing services to taxonomists for standard genome sequencing and annotation.</title>
        <authorList>
            <consortium name="The Broad Institute Genomics Platform"/>
            <consortium name="The Broad Institute Genome Sequencing Center for Infectious Disease"/>
            <person name="Wu L."/>
            <person name="Ma J."/>
        </authorList>
    </citation>
    <scope>NUCLEOTIDE SEQUENCE [LARGE SCALE GENOMIC DNA]</scope>
    <source>
        <strain evidence="8">CGMCC 4.7367</strain>
    </source>
</reference>
<feature type="transmembrane region" description="Helical" evidence="5">
    <location>
        <begin position="361"/>
        <end position="384"/>
    </location>
</feature>
<feature type="transmembrane region" description="Helical" evidence="5">
    <location>
        <begin position="275"/>
        <end position="293"/>
    </location>
</feature>
<dbReference type="Gene3D" id="1.20.1250.20">
    <property type="entry name" value="MFS general substrate transporter like domains"/>
    <property type="match status" value="1"/>
</dbReference>
<comment type="subcellular location">
    <subcellularLocation>
        <location evidence="1">Cell membrane</location>
        <topology evidence="1">Multi-pass membrane protein</topology>
    </subcellularLocation>
</comment>
<dbReference type="SUPFAM" id="SSF103473">
    <property type="entry name" value="MFS general substrate transporter"/>
    <property type="match status" value="1"/>
</dbReference>
<feature type="transmembrane region" description="Helical" evidence="5">
    <location>
        <begin position="248"/>
        <end position="268"/>
    </location>
</feature>
<feature type="transmembrane region" description="Helical" evidence="5">
    <location>
        <begin position="70"/>
        <end position="91"/>
    </location>
</feature>
<evidence type="ECO:0000259" key="6">
    <source>
        <dbReference type="PROSITE" id="PS50850"/>
    </source>
</evidence>
<dbReference type="InterPro" id="IPR020846">
    <property type="entry name" value="MFS_dom"/>
</dbReference>
<dbReference type="PROSITE" id="PS50850">
    <property type="entry name" value="MFS"/>
    <property type="match status" value="1"/>
</dbReference>
<proteinExistence type="predicted"/>
<dbReference type="RefSeq" id="WP_191296037.1">
    <property type="nucleotide sequence ID" value="NZ_BNAR01000001.1"/>
</dbReference>
<feature type="transmembrane region" description="Helical" evidence="5">
    <location>
        <begin position="299"/>
        <end position="320"/>
    </location>
</feature>
<feature type="transmembrane region" description="Helical" evidence="5">
    <location>
        <begin position="211"/>
        <end position="233"/>
    </location>
</feature>
<dbReference type="Proteomes" id="UP000605568">
    <property type="component" value="Unassembled WGS sequence"/>
</dbReference>
<keyword evidence="3 5" id="KW-1133">Transmembrane helix</keyword>
<dbReference type="InterPro" id="IPR036259">
    <property type="entry name" value="MFS_trans_sf"/>
</dbReference>
<evidence type="ECO:0000256" key="4">
    <source>
        <dbReference type="ARBA" id="ARBA00023136"/>
    </source>
</evidence>
<dbReference type="Pfam" id="PF07690">
    <property type="entry name" value="MFS_1"/>
    <property type="match status" value="1"/>
</dbReference>
<accession>A0ABQ3M067</accession>
<evidence type="ECO:0000313" key="8">
    <source>
        <dbReference type="Proteomes" id="UP000605568"/>
    </source>
</evidence>
<evidence type="ECO:0000313" key="7">
    <source>
        <dbReference type="EMBL" id="GHH30450.1"/>
    </source>
</evidence>
<feature type="transmembrane region" description="Helical" evidence="5">
    <location>
        <begin position="39"/>
        <end position="58"/>
    </location>
</feature>
<dbReference type="PANTHER" id="PTHR23546:SF1">
    <property type="entry name" value="MEMBRANE PROTEIN"/>
    <property type="match status" value="1"/>
</dbReference>
<keyword evidence="2 5" id="KW-0812">Transmembrane</keyword>
<protein>
    <submittedName>
        <fullName evidence="7">MFS transporter</fullName>
    </submittedName>
</protein>
<comment type="caution">
    <text evidence="7">The sequence shown here is derived from an EMBL/GenBank/DDBJ whole genome shotgun (WGS) entry which is preliminary data.</text>
</comment>
<dbReference type="PANTHER" id="PTHR23546">
    <property type="entry name" value="TRANSPORT PROTEIN"/>
    <property type="match status" value="1"/>
</dbReference>
<evidence type="ECO:0000256" key="1">
    <source>
        <dbReference type="ARBA" id="ARBA00004651"/>
    </source>
</evidence>
<dbReference type="InterPro" id="IPR011701">
    <property type="entry name" value="MFS"/>
</dbReference>
<evidence type="ECO:0000256" key="2">
    <source>
        <dbReference type="ARBA" id="ARBA00022692"/>
    </source>
</evidence>
<keyword evidence="8" id="KW-1185">Reference proteome</keyword>
<evidence type="ECO:0000256" key="5">
    <source>
        <dbReference type="SAM" id="Phobius"/>
    </source>
</evidence>
<feature type="transmembrane region" description="Helical" evidence="5">
    <location>
        <begin position="332"/>
        <end position="355"/>
    </location>
</feature>
<gene>
    <name evidence="7" type="ORF">GCM10017774_08120</name>
</gene>
<sequence length="392" mass="39052">MPRSLTPLLVAVLVICSVHQVLTSVTAPVVTALSFTPTQLGLVFTIASVTIALSGPLWGLLVDAAGPRPVLLAGLCLCVAGPAGFAAAVTFGIDETLTPDVAFLLVLLFRSVLFSAGLASVLVVALAVAGLSTSGETARTRAVSFVGAAQGLAVLLGPVLGGALAVASLALPLYVAPALALLLAFLGMSLFQAPAEQHEPVRVRPLELLPVFGAGFFAYLSLALLQAVVLYFATDRLDERVGSGSVEGLLFASGIGLLLTQGLLVPLLKWSPTRLMTVGGPVALAGCALVAVAPSSALMALAFLVVSVGGGLAITGFGAAASLGVGPRHQGVVAGLVTGVSGLAFLGGPVLGALLYEAAPILPVLAAGAAALVATGLAFVPALFRSEPSLPH</sequence>
<organism evidence="7 8">
    <name type="scientific">Lentzea cavernae</name>
    <dbReference type="NCBI Taxonomy" id="2020703"/>
    <lineage>
        <taxon>Bacteria</taxon>
        <taxon>Bacillati</taxon>
        <taxon>Actinomycetota</taxon>
        <taxon>Actinomycetes</taxon>
        <taxon>Pseudonocardiales</taxon>
        <taxon>Pseudonocardiaceae</taxon>
        <taxon>Lentzea</taxon>
    </lineage>
</organism>
<evidence type="ECO:0000256" key="3">
    <source>
        <dbReference type="ARBA" id="ARBA00022989"/>
    </source>
</evidence>
<dbReference type="EMBL" id="BNAR01000001">
    <property type="protein sequence ID" value="GHH30450.1"/>
    <property type="molecule type" value="Genomic_DNA"/>
</dbReference>
<name>A0ABQ3M067_9PSEU</name>
<feature type="transmembrane region" description="Helical" evidence="5">
    <location>
        <begin position="103"/>
        <end position="131"/>
    </location>
</feature>
<feature type="transmembrane region" description="Helical" evidence="5">
    <location>
        <begin position="173"/>
        <end position="191"/>
    </location>
</feature>